<dbReference type="SUPFAM" id="SSF53041">
    <property type="entry name" value="Resolvase-like"/>
    <property type="match status" value="1"/>
</dbReference>
<name>A0A6I3QPB3_9FIRM</name>
<dbReference type="Pfam" id="PF00239">
    <property type="entry name" value="Resolvase"/>
    <property type="match status" value="1"/>
</dbReference>
<reference evidence="1 2" key="1">
    <citation type="journal article" date="2019" name="Nat. Med.">
        <title>A library of human gut bacterial isolates paired with longitudinal multiomics data enables mechanistic microbiome research.</title>
        <authorList>
            <person name="Poyet M."/>
            <person name="Groussin M."/>
            <person name="Gibbons S.M."/>
            <person name="Avila-Pacheco J."/>
            <person name="Jiang X."/>
            <person name="Kearney S.M."/>
            <person name="Perrotta A.R."/>
            <person name="Berdy B."/>
            <person name="Zhao S."/>
            <person name="Lieberman T.D."/>
            <person name="Swanson P.K."/>
            <person name="Smith M."/>
            <person name="Roesemann S."/>
            <person name="Alexander J.E."/>
            <person name="Rich S.A."/>
            <person name="Livny J."/>
            <person name="Vlamakis H."/>
            <person name="Clish C."/>
            <person name="Bullock K."/>
            <person name="Deik A."/>
            <person name="Scott J."/>
            <person name="Pierce K.A."/>
            <person name="Xavier R.J."/>
            <person name="Alm E.J."/>
        </authorList>
    </citation>
    <scope>NUCLEOTIDE SEQUENCE [LARGE SCALE GENOMIC DNA]</scope>
    <source>
        <strain evidence="1 2">BIOML-A7</strain>
    </source>
</reference>
<dbReference type="RefSeq" id="WP_155201190.1">
    <property type="nucleotide sequence ID" value="NZ_WMZL01000006.1"/>
</dbReference>
<dbReference type="AlphaFoldDB" id="A0A6I3QPB3"/>
<protein>
    <submittedName>
        <fullName evidence="1">Uncharacterized protein</fullName>
    </submittedName>
</protein>
<dbReference type="GO" id="GO:0000150">
    <property type="term" value="F:DNA strand exchange activity"/>
    <property type="evidence" value="ECO:0007669"/>
    <property type="project" value="InterPro"/>
</dbReference>
<gene>
    <name evidence="1" type="ORF">GMD52_04895</name>
</gene>
<dbReference type="InterPro" id="IPR006119">
    <property type="entry name" value="Resolv_N"/>
</dbReference>
<dbReference type="InterPro" id="IPR050639">
    <property type="entry name" value="SSR_resolvase"/>
</dbReference>
<dbReference type="CDD" id="cd00338">
    <property type="entry name" value="Ser_Recombinase"/>
    <property type="match status" value="1"/>
</dbReference>
<dbReference type="EMBL" id="WMZR01000005">
    <property type="protein sequence ID" value="MTS50878.1"/>
    <property type="molecule type" value="Genomic_DNA"/>
</dbReference>
<evidence type="ECO:0000313" key="1">
    <source>
        <dbReference type="EMBL" id="MTS50878.1"/>
    </source>
</evidence>
<dbReference type="PROSITE" id="PS51736">
    <property type="entry name" value="RECOMBINASES_3"/>
    <property type="match status" value="1"/>
</dbReference>
<dbReference type="PANTHER" id="PTHR30461:SF23">
    <property type="entry name" value="DNA RECOMBINASE-RELATED"/>
    <property type="match status" value="1"/>
</dbReference>
<sequence>MSEDREMRTVWLYSRSARQSLSELSAQMTDLLEEAERRGYIVVGTSQDRHSGNSIHRAGLKLMMGEVRRGNAHIVMVWDLSRLSRDNSTLIRILNFLQDHGAVLVTAGTDLRYELSIRGLESSLHKRAVQKRRSLPW</sequence>
<dbReference type="Gene3D" id="3.40.50.1390">
    <property type="entry name" value="Resolvase, N-terminal catalytic domain"/>
    <property type="match status" value="1"/>
</dbReference>
<dbReference type="GO" id="GO:0003677">
    <property type="term" value="F:DNA binding"/>
    <property type="evidence" value="ECO:0007669"/>
    <property type="project" value="InterPro"/>
</dbReference>
<dbReference type="PANTHER" id="PTHR30461">
    <property type="entry name" value="DNA-INVERTASE FROM LAMBDOID PROPHAGE"/>
    <property type="match status" value="1"/>
</dbReference>
<organism evidence="1 2">
    <name type="scientific">Ruthenibacterium lactatiformans</name>
    <dbReference type="NCBI Taxonomy" id="1550024"/>
    <lineage>
        <taxon>Bacteria</taxon>
        <taxon>Bacillati</taxon>
        <taxon>Bacillota</taxon>
        <taxon>Clostridia</taxon>
        <taxon>Eubacteriales</taxon>
        <taxon>Oscillospiraceae</taxon>
        <taxon>Ruthenibacterium</taxon>
    </lineage>
</organism>
<accession>A0A6I3QPB3</accession>
<comment type="caution">
    <text evidence="1">The sequence shown here is derived from an EMBL/GenBank/DDBJ whole genome shotgun (WGS) entry which is preliminary data.</text>
</comment>
<dbReference type="InterPro" id="IPR036162">
    <property type="entry name" value="Resolvase-like_N_sf"/>
</dbReference>
<evidence type="ECO:0000313" key="2">
    <source>
        <dbReference type="Proteomes" id="UP000449193"/>
    </source>
</evidence>
<proteinExistence type="predicted"/>
<dbReference type="SMART" id="SM00857">
    <property type="entry name" value="Resolvase"/>
    <property type="match status" value="1"/>
</dbReference>
<dbReference type="Proteomes" id="UP000449193">
    <property type="component" value="Unassembled WGS sequence"/>
</dbReference>